<dbReference type="InterPro" id="IPR024055">
    <property type="entry name" value="TIF2_asu_C"/>
</dbReference>
<dbReference type="GO" id="GO:0003723">
    <property type="term" value="F:RNA binding"/>
    <property type="evidence" value="ECO:0007669"/>
    <property type="project" value="InterPro"/>
</dbReference>
<dbReference type="InterPro" id="IPR044126">
    <property type="entry name" value="S1_IF2_alpha"/>
</dbReference>
<dbReference type="SUPFAM" id="SSF110993">
    <property type="entry name" value="eIF-2-alpha, C-terminal domain"/>
    <property type="match status" value="1"/>
</dbReference>
<dbReference type="InterPro" id="IPR011488">
    <property type="entry name" value="TIF_2_asu"/>
</dbReference>
<dbReference type="GO" id="GO:0043022">
    <property type="term" value="F:ribosome binding"/>
    <property type="evidence" value="ECO:0007669"/>
    <property type="project" value="TreeGrafter"/>
</dbReference>
<dbReference type="PANTHER" id="PTHR10602">
    <property type="entry name" value="EUKARYOTIC TRANSLATION INITIATION FACTOR 2 SUBUNIT 1"/>
    <property type="match status" value="1"/>
</dbReference>
<dbReference type="EMBL" id="KF900603">
    <property type="protein sequence ID" value="AIF00848.1"/>
    <property type="molecule type" value="Genomic_DNA"/>
</dbReference>
<keyword evidence="2 5" id="KW-0396">Initiation factor</keyword>
<keyword evidence="3" id="KW-0648">Protein biosynthesis</keyword>
<dbReference type="PROSITE" id="PS50126">
    <property type="entry name" value="S1"/>
    <property type="match status" value="1"/>
</dbReference>
<feature type="domain" description="S1 motif" evidence="4">
    <location>
        <begin position="10"/>
        <end position="81"/>
    </location>
</feature>
<dbReference type="InterPro" id="IPR003029">
    <property type="entry name" value="S1_domain"/>
</dbReference>
<dbReference type="SUPFAM" id="SSF50249">
    <property type="entry name" value="Nucleic acid-binding proteins"/>
    <property type="match status" value="1"/>
</dbReference>
<accession>A0A075GGU5</accession>
<dbReference type="Gene3D" id="1.10.150.190">
    <property type="entry name" value="Translation initiation factor 2, subunit 1, domain 2"/>
    <property type="match status" value="1"/>
</dbReference>
<dbReference type="InterPro" id="IPR024054">
    <property type="entry name" value="TIF2_asu_middle_sf"/>
</dbReference>
<evidence type="ECO:0000259" key="4">
    <source>
        <dbReference type="PROSITE" id="PS50126"/>
    </source>
</evidence>
<dbReference type="Gene3D" id="2.40.50.140">
    <property type="entry name" value="Nucleic acid-binding proteins"/>
    <property type="match status" value="1"/>
</dbReference>
<evidence type="ECO:0000256" key="3">
    <source>
        <dbReference type="ARBA" id="ARBA00022917"/>
    </source>
</evidence>
<dbReference type="CDD" id="cd04452">
    <property type="entry name" value="S1_IF2_alpha"/>
    <property type="match status" value="1"/>
</dbReference>
<dbReference type="NCBIfam" id="NF003064">
    <property type="entry name" value="PRK03987.1-4"/>
    <property type="match status" value="1"/>
</dbReference>
<evidence type="ECO:0000313" key="5">
    <source>
        <dbReference type="EMBL" id="AIF00848.1"/>
    </source>
</evidence>
<dbReference type="SMART" id="SM00316">
    <property type="entry name" value="S1"/>
    <property type="match status" value="1"/>
</dbReference>
<dbReference type="Pfam" id="PF00575">
    <property type="entry name" value="S1"/>
    <property type="match status" value="1"/>
</dbReference>
<comment type="similarity">
    <text evidence="1">Belongs to the eIF-2-alpha family.</text>
</comment>
<proteinExistence type="inferred from homology"/>
<protein>
    <submittedName>
        <fullName evidence="5">Eukaryotic translation initiation factor 2 alpha subunit family protein</fullName>
    </submittedName>
</protein>
<reference evidence="5" key="1">
    <citation type="journal article" date="2014" name="Genome Biol. Evol.">
        <title>Pangenome evidence for extensive interdomain horizontal transfer affecting lineage core and shell genes in uncultured planktonic thaumarchaeota and euryarchaeota.</title>
        <authorList>
            <person name="Deschamps P."/>
            <person name="Zivanovic Y."/>
            <person name="Moreira D."/>
            <person name="Rodriguez-Valera F."/>
            <person name="Lopez-Garcia P."/>
        </authorList>
    </citation>
    <scope>NUCLEOTIDE SEQUENCE</scope>
</reference>
<evidence type="ECO:0000256" key="1">
    <source>
        <dbReference type="ARBA" id="ARBA00007223"/>
    </source>
</evidence>
<dbReference type="PANTHER" id="PTHR10602:SF0">
    <property type="entry name" value="EUKARYOTIC TRANSLATION INITIATION FACTOR 2 SUBUNIT 1"/>
    <property type="match status" value="1"/>
</dbReference>
<dbReference type="GO" id="GO:0003743">
    <property type="term" value="F:translation initiation factor activity"/>
    <property type="evidence" value="ECO:0007669"/>
    <property type="project" value="UniProtKB-KW"/>
</dbReference>
<sequence>MSPSDVPEEGEYIIGRVVEVKDFGANIDLLEFPEHRAFVHISEVASGWVKYIRDFIREGQMVVARVTKIKKGSNIVDASVRQVSGHRKQERIRAWKNEQKASKLLELVSKKSKIKITVLDNEIRDSMRDAYGSLYLAFETAVMDTDSFKKEWKGQWLSDFIDVAIDNVTPPYVSIGGMLDLVSYDVKGAEKIRKALMKPKAINDDTTLNITSNGSPSYRISIKAPNYKQAEDELKKAVDLVLATLKSDGGTGSFERS</sequence>
<organism evidence="5">
    <name type="scientific">uncultured marine group II/III euryarchaeote KM3_13_C08</name>
    <dbReference type="NCBI Taxonomy" id="1457871"/>
    <lineage>
        <taxon>Archaea</taxon>
        <taxon>Methanobacteriati</taxon>
        <taxon>Methanobacteriota</taxon>
        <taxon>environmental samples</taxon>
    </lineage>
</organism>
<dbReference type="Pfam" id="PF07541">
    <property type="entry name" value="EIF_2_alpha"/>
    <property type="match status" value="1"/>
</dbReference>
<evidence type="ECO:0000256" key="2">
    <source>
        <dbReference type="ARBA" id="ARBA00022540"/>
    </source>
</evidence>
<dbReference type="AlphaFoldDB" id="A0A075GGU5"/>
<dbReference type="InterPro" id="IPR012340">
    <property type="entry name" value="NA-bd_OB-fold"/>
</dbReference>
<dbReference type="Gene3D" id="3.30.70.1130">
    <property type="entry name" value="EIF_2_alpha"/>
    <property type="match status" value="1"/>
</dbReference>
<dbReference type="SUPFAM" id="SSF116742">
    <property type="entry name" value="eIF2alpha middle domain-like"/>
    <property type="match status" value="1"/>
</dbReference>
<name>A0A075GGU5_9EURY</name>